<accession>A0AAD5X148</accession>
<dbReference type="PANTHER" id="PTHR16027">
    <property type="entry name" value="DILUTE DOMAIN-CONTAINING PROTEIN YPR089W"/>
    <property type="match status" value="1"/>
</dbReference>
<feature type="compositionally biased region" description="Basic and acidic residues" evidence="2">
    <location>
        <begin position="38"/>
        <end position="54"/>
    </location>
</feature>
<evidence type="ECO:0000313" key="5">
    <source>
        <dbReference type="Proteomes" id="UP001212841"/>
    </source>
</evidence>
<dbReference type="SMART" id="SM00248">
    <property type="entry name" value="ANK"/>
    <property type="match status" value="2"/>
</dbReference>
<evidence type="ECO:0000256" key="1">
    <source>
        <dbReference type="PROSITE-ProRule" id="PRU00023"/>
    </source>
</evidence>
<comment type="caution">
    <text evidence="4">The sequence shown here is derived from an EMBL/GenBank/DDBJ whole genome shotgun (WGS) entry which is preliminary data.</text>
</comment>
<dbReference type="EMBL" id="JADGJD010000618">
    <property type="protein sequence ID" value="KAJ3049624.1"/>
    <property type="molecule type" value="Genomic_DNA"/>
</dbReference>
<dbReference type="Proteomes" id="UP001212841">
    <property type="component" value="Unassembled WGS sequence"/>
</dbReference>
<dbReference type="PROSITE" id="PS51126">
    <property type="entry name" value="DILUTE"/>
    <property type="match status" value="1"/>
</dbReference>
<dbReference type="Pfam" id="PF01843">
    <property type="entry name" value="DIL"/>
    <property type="match status" value="1"/>
</dbReference>
<dbReference type="InterPro" id="IPR002710">
    <property type="entry name" value="Dilute_dom"/>
</dbReference>
<dbReference type="SMART" id="SM01132">
    <property type="entry name" value="DIL"/>
    <property type="match status" value="1"/>
</dbReference>
<evidence type="ECO:0000313" key="4">
    <source>
        <dbReference type="EMBL" id="KAJ3049624.1"/>
    </source>
</evidence>
<feature type="compositionally biased region" description="Low complexity" evidence="2">
    <location>
        <begin position="698"/>
        <end position="712"/>
    </location>
</feature>
<feature type="region of interest" description="Disordered" evidence="2">
    <location>
        <begin position="351"/>
        <end position="386"/>
    </location>
</feature>
<feature type="repeat" description="ANK" evidence="1">
    <location>
        <begin position="287"/>
        <end position="319"/>
    </location>
</feature>
<keyword evidence="5" id="KW-1185">Reference proteome</keyword>
<feature type="domain" description="Dilute" evidence="3">
    <location>
        <begin position="472"/>
        <end position="813"/>
    </location>
</feature>
<feature type="compositionally biased region" description="Acidic residues" evidence="2">
    <location>
        <begin position="62"/>
        <end position="71"/>
    </location>
</feature>
<feature type="region of interest" description="Disordered" evidence="2">
    <location>
        <begin position="38"/>
        <end position="148"/>
    </location>
</feature>
<reference evidence="4" key="1">
    <citation type="submission" date="2020-05" db="EMBL/GenBank/DDBJ databases">
        <title>Phylogenomic resolution of chytrid fungi.</title>
        <authorList>
            <person name="Stajich J.E."/>
            <person name="Amses K."/>
            <person name="Simmons R."/>
            <person name="Seto K."/>
            <person name="Myers J."/>
            <person name="Bonds A."/>
            <person name="Quandt C.A."/>
            <person name="Barry K."/>
            <person name="Liu P."/>
            <person name="Grigoriev I."/>
            <person name="Longcore J.E."/>
            <person name="James T.Y."/>
        </authorList>
    </citation>
    <scope>NUCLEOTIDE SEQUENCE</scope>
    <source>
        <strain evidence="4">JEL0318</strain>
    </source>
</reference>
<dbReference type="InterPro" id="IPR052072">
    <property type="entry name" value="Vascular_dev_regulator"/>
</dbReference>
<dbReference type="Gene3D" id="1.25.40.20">
    <property type="entry name" value="Ankyrin repeat-containing domain"/>
    <property type="match status" value="1"/>
</dbReference>
<protein>
    <recommendedName>
        <fullName evidence="3">Dilute domain-containing protein</fullName>
    </recommendedName>
</protein>
<organism evidence="4 5">
    <name type="scientific">Rhizophlyctis rosea</name>
    <dbReference type="NCBI Taxonomy" id="64517"/>
    <lineage>
        <taxon>Eukaryota</taxon>
        <taxon>Fungi</taxon>
        <taxon>Fungi incertae sedis</taxon>
        <taxon>Chytridiomycota</taxon>
        <taxon>Chytridiomycota incertae sedis</taxon>
        <taxon>Chytridiomycetes</taxon>
        <taxon>Rhizophlyctidales</taxon>
        <taxon>Rhizophlyctidaceae</taxon>
        <taxon>Rhizophlyctis</taxon>
    </lineage>
</organism>
<dbReference type="SUPFAM" id="SSF48403">
    <property type="entry name" value="Ankyrin repeat"/>
    <property type="match status" value="1"/>
</dbReference>
<dbReference type="PROSITE" id="PS50088">
    <property type="entry name" value="ANK_REPEAT"/>
    <property type="match status" value="2"/>
</dbReference>
<dbReference type="GO" id="GO:0051020">
    <property type="term" value="F:GTPase binding"/>
    <property type="evidence" value="ECO:0007669"/>
    <property type="project" value="TreeGrafter"/>
</dbReference>
<dbReference type="Pfam" id="PF12796">
    <property type="entry name" value="Ank_2"/>
    <property type="match status" value="1"/>
</dbReference>
<evidence type="ECO:0000256" key="2">
    <source>
        <dbReference type="SAM" id="MobiDB-lite"/>
    </source>
</evidence>
<evidence type="ECO:0000259" key="3">
    <source>
        <dbReference type="PROSITE" id="PS51126"/>
    </source>
</evidence>
<dbReference type="AlphaFoldDB" id="A0AAD5X148"/>
<feature type="compositionally biased region" description="Acidic residues" evidence="2">
    <location>
        <begin position="356"/>
        <end position="366"/>
    </location>
</feature>
<gene>
    <name evidence="4" type="ORF">HK097_009396</name>
</gene>
<sequence length="924" mass="103096">MEKREVIATHVPSAHAMQVQTIDGTIPVEKFMNAKLDTGRKQYRDTEAAEKSDDSGYNTSDYSEEEDDAPMEETPSTAIPPLQDDTPPHLRTRPRTISLNRPTSLPPSARPTTLNMQNLGSPSRPVSTAAFPNSPAQRPGSLYSRRGSTATIRSSILGLQPNRRSSFAPSLRASLQPSSSQNAHLSTISTTNPLFDLLLSDSEIVASPNLSIAEKKAKLTASYIRAAGNGDIAKVREMMGSYKEWIDMDGRDEDGTTALIYAACFGHAHVAHVLLENGAKVDEKDKHGWTALMWACSNNYDEMAKLLIQFGADKATKSNNGRSVKDLVGRQSTSKREIRKILEMDLSRLAEGSVGSDEDDEDGEQDFGERRRRWSSVTAGSDVSRPHSRLSVDELGLEEEHETLPFEWDRCPWDQMLVFDEGSIDHILEVAIVRIRPARGTHALPVPANILFLCARFAHYYNGPELLETFFEKAVDKICEIIRAGRDDTHLLAWWLANSHQLLHFLKRDQNLCISSFQTQFTLSELIHELYQLILGELEGRLISVIEPALMQYVDKTSKGKNPRLENAFTGFARRKSLLNKKSINSLPKRKTKEIKPPSVVKPMAGYEYSPQTVCAILTGTLRVLKSCSVHPSIINQLFNQTTYFINAEIFNRIMTNKLYCCRSKAAQMRINVAFVEEWLRQHHEELVADAVGMVGSSASSTHSGSSGFRSPSSPPPMHTSVPRRASFTLHTPTPTVSHSTPLVHLRPTIHLLHLIQTISTTPDLFSFIELMTALDALTMPQVRTAMENYKYEIGEKSFKEEVEVYVQGVCDDLAMREMERIAAEEEELRQRIAMMQMEDGTEGGDVGYGMDENAERRFLDQDEEGADIFADLLDGGYLLPFMIPQGGREGGSGFGKEVPVVPDEVMVMLDEKMGLGNVMDKEE</sequence>
<feature type="region of interest" description="Disordered" evidence="2">
    <location>
        <begin position="698"/>
        <end position="724"/>
    </location>
</feature>
<proteinExistence type="predicted"/>
<dbReference type="PANTHER" id="PTHR16027:SF6">
    <property type="entry name" value="DILUTE DOMAIN-CONTAINING PROTEIN"/>
    <property type="match status" value="1"/>
</dbReference>
<dbReference type="InterPro" id="IPR002110">
    <property type="entry name" value="Ankyrin_rpt"/>
</dbReference>
<feature type="compositionally biased region" description="Polar residues" evidence="2">
    <location>
        <begin position="110"/>
        <end position="136"/>
    </location>
</feature>
<feature type="repeat" description="ANK" evidence="1">
    <location>
        <begin position="254"/>
        <end position="286"/>
    </location>
</feature>
<dbReference type="PROSITE" id="PS50297">
    <property type="entry name" value="ANK_REP_REGION"/>
    <property type="match status" value="2"/>
</dbReference>
<dbReference type="InterPro" id="IPR036770">
    <property type="entry name" value="Ankyrin_rpt-contain_sf"/>
</dbReference>
<name>A0AAD5X148_9FUNG</name>
<keyword evidence="1" id="KW-0040">ANK repeat</keyword>